<dbReference type="AlphaFoldDB" id="A0A9W5V8Y5"/>
<dbReference type="RefSeq" id="WP_016124917.1">
    <property type="nucleotide sequence ID" value="NZ_KB976254.1"/>
</dbReference>
<name>A0A9W5V8Y5_BACCE</name>
<dbReference type="Proteomes" id="UP000014023">
    <property type="component" value="Unassembled WGS sequence"/>
</dbReference>
<dbReference type="Pfam" id="PF14080">
    <property type="entry name" value="DUF4261"/>
    <property type="match status" value="1"/>
</dbReference>
<feature type="domain" description="DUF4261" evidence="1">
    <location>
        <begin position="157"/>
        <end position="211"/>
    </location>
</feature>
<protein>
    <recommendedName>
        <fullName evidence="1">DUF4261 domain-containing protein</fullName>
    </recommendedName>
</protein>
<sequence>MEGSKIILCIPGLWKNRSEIVESVARQSEGYIFAGNSIGKLGEPIGFFEAEIYGYDEHLAEAFEIAGNGKFTEEQLDCIKNHFLTVYLVGEGGSIDKVVKILEVANVLLKAGGLGVKVESSGTANTIEEWANIYNTNDTVDLFQAFVTVVEETDFYYTCGMHCFGLPDVIAFKNQVTTQYAQDLMRIFCLYNLIEQPKLENGSTFSIDENSPSFILRYAECRHFPEDHVFYNKYGIWALVKKNT</sequence>
<dbReference type="InterPro" id="IPR025357">
    <property type="entry name" value="DUF4261"/>
</dbReference>
<evidence type="ECO:0000259" key="1">
    <source>
        <dbReference type="Pfam" id="PF14080"/>
    </source>
</evidence>
<proteinExistence type="predicted"/>
<organism evidence="2 3">
    <name type="scientific">Bacillus cereus VD196</name>
    <dbReference type="NCBI Taxonomy" id="1053243"/>
    <lineage>
        <taxon>Bacteria</taxon>
        <taxon>Bacillati</taxon>
        <taxon>Bacillota</taxon>
        <taxon>Bacilli</taxon>
        <taxon>Bacillales</taxon>
        <taxon>Bacillaceae</taxon>
        <taxon>Bacillus</taxon>
        <taxon>Bacillus cereus group</taxon>
    </lineage>
</organism>
<gene>
    <name evidence="2" type="ORF">IKE_02290</name>
</gene>
<accession>A0A9W5V8Y5</accession>
<comment type="caution">
    <text evidence="2">The sequence shown here is derived from an EMBL/GenBank/DDBJ whole genome shotgun (WGS) entry which is preliminary data.</text>
</comment>
<evidence type="ECO:0000313" key="3">
    <source>
        <dbReference type="Proteomes" id="UP000014023"/>
    </source>
</evidence>
<evidence type="ECO:0000313" key="2">
    <source>
        <dbReference type="EMBL" id="EOO67163.1"/>
    </source>
</evidence>
<dbReference type="EMBL" id="AHFL01000011">
    <property type="protein sequence ID" value="EOO67163.1"/>
    <property type="molecule type" value="Genomic_DNA"/>
</dbReference>
<reference evidence="2 3" key="1">
    <citation type="submission" date="2012-12" db="EMBL/GenBank/DDBJ databases">
        <title>The Genome Sequence of Bacillus cereus VD196.</title>
        <authorList>
            <consortium name="The Broad Institute Genome Sequencing Platform"/>
            <consortium name="The Broad Institute Genome Sequencing Center for Infectious Disease"/>
            <person name="Feldgarden M."/>
            <person name="Van der Auwera G.A."/>
            <person name="Mahillon J."/>
            <person name="Duprez V."/>
            <person name="Timmery S."/>
            <person name="Mattelet C."/>
            <person name="Dierick K."/>
            <person name="Sun M."/>
            <person name="Yu Z."/>
            <person name="Zhu L."/>
            <person name="Hu X."/>
            <person name="Shank E.B."/>
            <person name="Swiecicka I."/>
            <person name="Hansen B.M."/>
            <person name="Andrup L."/>
            <person name="Walker B."/>
            <person name="Young S.K."/>
            <person name="Zeng Q."/>
            <person name="Gargeya S."/>
            <person name="Fitzgerald M."/>
            <person name="Haas B."/>
            <person name="Abouelleil A."/>
            <person name="Alvarado L."/>
            <person name="Arachchi H.M."/>
            <person name="Berlin A.M."/>
            <person name="Chapman S.B."/>
            <person name="Dewar J."/>
            <person name="Goldberg J."/>
            <person name="Griggs A."/>
            <person name="Gujja S."/>
            <person name="Hansen M."/>
            <person name="Howarth C."/>
            <person name="Imamovic A."/>
            <person name="Larimer J."/>
            <person name="McCowan C."/>
            <person name="Murphy C."/>
            <person name="Neiman D."/>
            <person name="Pearson M."/>
            <person name="Priest M."/>
            <person name="Roberts A."/>
            <person name="Saif S."/>
            <person name="Shea T."/>
            <person name="Sisk P."/>
            <person name="Sykes S."/>
            <person name="Wortman J."/>
            <person name="Nusbaum C."/>
            <person name="Birren B."/>
        </authorList>
    </citation>
    <scope>NUCLEOTIDE SEQUENCE [LARGE SCALE GENOMIC DNA]</scope>
    <source>
        <strain evidence="2 3">VD196</strain>
    </source>
</reference>